<dbReference type="Proteomes" id="UP000268007">
    <property type="component" value="Unassembled WGS sequence"/>
</dbReference>
<dbReference type="EMBL" id="RBKU01000001">
    <property type="protein sequence ID" value="RKR85498.1"/>
    <property type="molecule type" value="Genomic_DNA"/>
</dbReference>
<proteinExistence type="predicted"/>
<accession>A0A495JAJ9</accession>
<protein>
    <submittedName>
        <fullName evidence="2">Uncharacterized protein</fullName>
    </submittedName>
</protein>
<dbReference type="AlphaFoldDB" id="A0A495JAJ9"/>
<comment type="caution">
    <text evidence="2">The sequence shown here is derived from an EMBL/GenBank/DDBJ whole genome shotgun (WGS) entry which is preliminary data.</text>
</comment>
<gene>
    <name evidence="2" type="ORF">BDD43_5769</name>
</gene>
<evidence type="ECO:0000313" key="3">
    <source>
        <dbReference type="Proteomes" id="UP000268007"/>
    </source>
</evidence>
<organism evidence="2 3">
    <name type="scientific">Mucilaginibacter gracilis</name>
    <dbReference type="NCBI Taxonomy" id="423350"/>
    <lineage>
        <taxon>Bacteria</taxon>
        <taxon>Pseudomonadati</taxon>
        <taxon>Bacteroidota</taxon>
        <taxon>Sphingobacteriia</taxon>
        <taxon>Sphingobacteriales</taxon>
        <taxon>Sphingobacteriaceae</taxon>
        <taxon>Mucilaginibacter</taxon>
    </lineage>
</organism>
<feature type="signal peptide" evidence="1">
    <location>
        <begin position="1"/>
        <end position="21"/>
    </location>
</feature>
<feature type="chain" id="PRO_5019761104" evidence="1">
    <location>
        <begin position="22"/>
        <end position="301"/>
    </location>
</feature>
<keyword evidence="1" id="KW-0732">Signal</keyword>
<name>A0A495JAJ9_9SPHI</name>
<sequence>MRRYIIVLLFLVTWGTANAFAANRWFKSAMLRLPADTDTTKTTKKRSASVGISYGSDASFFGRSNQIKFPFYTVDAIYNTKSGVFVYASLWKVLNSIPQIDETDLGIGYSYKLSKKFKGSISYTKFLFDNNTQILKSASSNDINFNNSYNWKILKTAVTMDYLFGKSDDFFITLGNSHYFESNFGVFDDKDYLTFTPAVNIIFGTQNFVQRFSRDHDFFGNTPPVPGGYLPPLVLPDEDDYRNANRNFNVLNYSFKLPVAYNRPHYTLEASYKYSMPVNVQGYLTTKNQSFFNLTFYYVFY</sequence>
<dbReference type="OrthoDB" id="835191at2"/>
<evidence type="ECO:0000256" key="1">
    <source>
        <dbReference type="SAM" id="SignalP"/>
    </source>
</evidence>
<keyword evidence="3" id="KW-1185">Reference proteome</keyword>
<dbReference type="RefSeq" id="WP_121201542.1">
    <property type="nucleotide sequence ID" value="NZ_RBKU01000001.1"/>
</dbReference>
<reference evidence="2 3" key="1">
    <citation type="submission" date="2018-10" db="EMBL/GenBank/DDBJ databases">
        <title>Genomic Encyclopedia of Archaeal and Bacterial Type Strains, Phase II (KMG-II): from individual species to whole genera.</title>
        <authorList>
            <person name="Goeker M."/>
        </authorList>
    </citation>
    <scope>NUCLEOTIDE SEQUENCE [LARGE SCALE GENOMIC DNA]</scope>
    <source>
        <strain evidence="2 3">DSM 18602</strain>
    </source>
</reference>
<evidence type="ECO:0000313" key="2">
    <source>
        <dbReference type="EMBL" id="RKR85498.1"/>
    </source>
</evidence>